<evidence type="ECO:0000313" key="2">
    <source>
        <dbReference type="Proteomes" id="UP001054252"/>
    </source>
</evidence>
<reference evidence="1 2" key="1">
    <citation type="journal article" date="2021" name="Commun. Biol.">
        <title>The genome of Shorea leprosula (Dipterocarpaceae) highlights the ecological relevance of drought in aseasonal tropical rainforests.</title>
        <authorList>
            <person name="Ng K.K.S."/>
            <person name="Kobayashi M.J."/>
            <person name="Fawcett J.A."/>
            <person name="Hatakeyama M."/>
            <person name="Paape T."/>
            <person name="Ng C.H."/>
            <person name="Ang C.C."/>
            <person name="Tnah L.H."/>
            <person name="Lee C.T."/>
            <person name="Nishiyama T."/>
            <person name="Sese J."/>
            <person name="O'Brien M.J."/>
            <person name="Copetti D."/>
            <person name="Mohd Noor M.I."/>
            <person name="Ong R.C."/>
            <person name="Putra M."/>
            <person name="Sireger I.Z."/>
            <person name="Indrioko S."/>
            <person name="Kosugi Y."/>
            <person name="Izuno A."/>
            <person name="Isagi Y."/>
            <person name="Lee S.L."/>
            <person name="Shimizu K.K."/>
        </authorList>
    </citation>
    <scope>NUCLEOTIDE SEQUENCE [LARGE SCALE GENOMIC DNA]</scope>
    <source>
        <strain evidence="1">214</strain>
    </source>
</reference>
<protein>
    <submittedName>
        <fullName evidence="1">Uncharacterized protein</fullName>
    </submittedName>
</protein>
<gene>
    <name evidence="1" type="ORF">SLEP1_g17042</name>
</gene>
<dbReference type="Proteomes" id="UP001054252">
    <property type="component" value="Unassembled WGS sequence"/>
</dbReference>
<evidence type="ECO:0000313" key="1">
    <source>
        <dbReference type="EMBL" id="GKV04965.1"/>
    </source>
</evidence>
<accession>A0AAV5J1R8</accession>
<sequence>MISFVPCAFVGPSHKCTTSARTPIKPRIFPDLLSSVCRELPVVGWVKFSVILVLLQFPPAFEPARLGLACQNSLEGIRQ</sequence>
<organism evidence="1 2">
    <name type="scientific">Rubroshorea leprosula</name>
    <dbReference type="NCBI Taxonomy" id="152421"/>
    <lineage>
        <taxon>Eukaryota</taxon>
        <taxon>Viridiplantae</taxon>
        <taxon>Streptophyta</taxon>
        <taxon>Embryophyta</taxon>
        <taxon>Tracheophyta</taxon>
        <taxon>Spermatophyta</taxon>
        <taxon>Magnoliopsida</taxon>
        <taxon>eudicotyledons</taxon>
        <taxon>Gunneridae</taxon>
        <taxon>Pentapetalae</taxon>
        <taxon>rosids</taxon>
        <taxon>malvids</taxon>
        <taxon>Malvales</taxon>
        <taxon>Dipterocarpaceae</taxon>
        <taxon>Rubroshorea</taxon>
    </lineage>
</organism>
<comment type="caution">
    <text evidence="1">The sequence shown here is derived from an EMBL/GenBank/DDBJ whole genome shotgun (WGS) entry which is preliminary data.</text>
</comment>
<name>A0AAV5J1R8_9ROSI</name>
<dbReference type="AlphaFoldDB" id="A0AAV5J1R8"/>
<dbReference type="EMBL" id="BPVZ01000022">
    <property type="protein sequence ID" value="GKV04965.1"/>
    <property type="molecule type" value="Genomic_DNA"/>
</dbReference>
<keyword evidence="2" id="KW-1185">Reference proteome</keyword>
<proteinExistence type="predicted"/>